<keyword evidence="1" id="KW-0812">Transmembrane</keyword>
<feature type="transmembrane region" description="Helical" evidence="1">
    <location>
        <begin position="6"/>
        <end position="24"/>
    </location>
</feature>
<evidence type="ECO:0000313" key="3">
    <source>
        <dbReference type="Proteomes" id="UP000548707"/>
    </source>
</evidence>
<evidence type="ECO:0000256" key="1">
    <source>
        <dbReference type="SAM" id="Phobius"/>
    </source>
</evidence>
<sequence length="267" mass="29459">MLWINITVGAVCGAVAGGLVYAFTRKTKNKNYSVITAIIMAVLFALSRQFIIPHINNYYNSTHLQEALSKSPAYSAIKQYDPATYSNILNQINLAATEGKKQDEAVGLVHASIVALIQKRIPSASDEAVATYMKVMVQELRELQRVGGEICYAFLFPQRIEAFDMSKYISKSTSQADQKALVEVIKSSSVAPQSIPTENDILPLLQPILIELIGKYRDIVSILENAEAPGVDKAKVCDMTIVLYDRVLQLPPSQGGKVIRFMFGQNQ</sequence>
<keyword evidence="1" id="KW-1133">Transmembrane helix</keyword>
<organism evidence="2 3">
    <name type="scientific">Pseudomonas mandelii</name>
    <dbReference type="NCBI Taxonomy" id="75612"/>
    <lineage>
        <taxon>Bacteria</taxon>
        <taxon>Pseudomonadati</taxon>
        <taxon>Pseudomonadota</taxon>
        <taxon>Gammaproteobacteria</taxon>
        <taxon>Pseudomonadales</taxon>
        <taxon>Pseudomonadaceae</taxon>
        <taxon>Pseudomonas</taxon>
    </lineage>
</organism>
<accession>A0AB36CSZ0</accession>
<dbReference type="AlphaFoldDB" id="A0AB36CSZ0"/>
<dbReference type="Proteomes" id="UP000548707">
    <property type="component" value="Unassembled WGS sequence"/>
</dbReference>
<comment type="caution">
    <text evidence="2">The sequence shown here is derived from an EMBL/GenBank/DDBJ whole genome shotgun (WGS) entry which is preliminary data.</text>
</comment>
<proteinExistence type="predicted"/>
<dbReference type="RefSeq" id="WP_169856765.1">
    <property type="nucleotide sequence ID" value="NZ_JAAQXV010000002.1"/>
</dbReference>
<reference evidence="2 3" key="1">
    <citation type="journal article" date="2020" name="Front. Microbiol.">
        <title>Genetic Organization of the aprX-lipA2 Operon Affects the Proteolytic Potential of Pseudomonas Species in Milk.</title>
        <authorList>
            <person name="Maier C."/>
            <person name="Huptas C."/>
            <person name="von Neubeck M."/>
            <person name="Scherer S."/>
            <person name="Wenning M."/>
            <person name="Lucking G."/>
        </authorList>
    </citation>
    <scope>NUCLEOTIDE SEQUENCE [LARGE SCALE GENOMIC DNA]</scope>
    <source>
        <strain evidence="2 3">WS 5114</strain>
    </source>
</reference>
<name>A0AB36CSZ0_9PSED</name>
<feature type="transmembrane region" description="Helical" evidence="1">
    <location>
        <begin position="31"/>
        <end position="51"/>
    </location>
</feature>
<keyword evidence="1" id="KW-0472">Membrane</keyword>
<evidence type="ECO:0000313" key="2">
    <source>
        <dbReference type="EMBL" id="NMZ78964.1"/>
    </source>
</evidence>
<protein>
    <submittedName>
        <fullName evidence="2">Uncharacterized protein</fullName>
    </submittedName>
</protein>
<dbReference type="EMBL" id="JAAQXV010000002">
    <property type="protein sequence ID" value="NMZ78964.1"/>
    <property type="molecule type" value="Genomic_DNA"/>
</dbReference>
<gene>
    <name evidence="2" type="ORF">HBO26_06585</name>
</gene>